<reference evidence="1 2" key="1">
    <citation type="submission" date="2021-02" db="EMBL/GenBank/DDBJ databases">
        <title>Niveibacterium changnyeongensis HC41.</title>
        <authorList>
            <person name="Kang M."/>
        </authorList>
    </citation>
    <scope>NUCLEOTIDE SEQUENCE [LARGE SCALE GENOMIC DNA]</scope>
    <source>
        <strain evidence="1 2">HC41</strain>
    </source>
</reference>
<dbReference type="Proteomes" id="UP000663570">
    <property type="component" value="Chromosome"/>
</dbReference>
<dbReference type="EMBL" id="CP071060">
    <property type="protein sequence ID" value="QSI79049.1"/>
    <property type="molecule type" value="Genomic_DNA"/>
</dbReference>
<dbReference type="RefSeq" id="WP_206256349.1">
    <property type="nucleotide sequence ID" value="NZ_CP071060.1"/>
</dbReference>
<evidence type="ECO:0000313" key="2">
    <source>
        <dbReference type="Proteomes" id="UP000663570"/>
    </source>
</evidence>
<name>A0ABX7MCA9_9RHOO</name>
<evidence type="ECO:0000313" key="1">
    <source>
        <dbReference type="EMBL" id="QSI79049.1"/>
    </source>
</evidence>
<gene>
    <name evidence="1" type="ORF">JY500_10730</name>
</gene>
<accession>A0ABX7MCA9</accession>
<sequence>MFPLQDDQELASSLTETDLLRAFVWLTVYSRVTDQIGRSLCLIIEGCSAFAGVQAPTIEMLSTGSFGIPGL</sequence>
<protein>
    <submittedName>
        <fullName evidence="1">Uncharacterized protein</fullName>
    </submittedName>
</protein>
<proteinExistence type="predicted"/>
<organism evidence="1 2">
    <name type="scientific">Niveibacterium microcysteis</name>
    <dbReference type="NCBI Taxonomy" id="2811415"/>
    <lineage>
        <taxon>Bacteria</taxon>
        <taxon>Pseudomonadati</taxon>
        <taxon>Pseudomonadota</taxon>
        <taxon>Betaproteobacteria</taxon>
        <taxon>Rhodocyclales</taxon>
        <taxon>Rhodocyclaceae</taxon>
        <taxon>Niveibacterium</taxon>
    </lineage>
</organism>
<keyword evidence="2" id="KW-1185">Reference proteome</keyword>